<evidence type="ECO:0000313" key="4">
    <source>
        <dbReference type="EMBL" id="GJN06665.1"/>
    </source>
</evidence>
<sequence>MLAYRRVLASCFACRRVLARRRALARRLARHRVRRRALSRRLARRPRHPVLHHCRRPGESLEDALRQLYLIDAIDENGQITDVGRMMAVEILLNLGPTDVYAKKGRKSEPDYRKLRRALCVGYGNQLAERMLHHNGYHTVGYRSQLVQVHPSSVLESDEYGKYPMYVVYHELISTTRPYMRNICAVEQGWVEPILKKLEKLDINRLSGGLSAVKESELLELEDKQLPSPKKAVDLKQSEVESKIQAARERYLARKGKK</sequence>
<accession>A0AAV5D8C4</accession>
<evidence type="ECO:0000313" key="5">
    <source>
        <dbReference type="Proteomes" id="UP001054889"/>
    </source>
</evidence>
<dbReference type="EMBL" id="BQKI01000013">
    <property type="protein sequence ID" value="GJN06665.1"/>
    <property type="molecule type" value="Genomic_DNA"/>
</dbReference>
<evidence type="ECO:0000259" key="2">
    <source>
        <dbReference type="Pfam" id="PF04408"/>
    </source>
</evidence>
<keyword evidence="1" id="KW-0347">Helicase</keyword>
<name>A0AAV5D8C4_ELECO</name>
<proteinExistence type="predicted"/>
<gene>
    <name evidence="4" type="primary">ga24419</name>
    <name evidence="4" type="ORF">PR202_ga24419</name>
</gene>
<keyword evidence="1" id="KW-0547">Nucleotide-binding</keyword>
<keyword evidence="1" id="KW-0378">Hydrolase</keyword>
<dbReference type="Pfam" id="PF07717">
    <property type="entry name" value="OB_NTP_bind"/>
    <property type="match status" value="1"/>
</dbReference>
<dbReference type="InterPro" id="IPR011709">
    <property type="entry name" value="DEAD-box_helicase_OB_fold"/>
</dbReference>
<reference evidence="4" key="2">
    <citation type="submission" date="2021-12" db="EMBL/GenBank/DDBJ databases">
        <title>Resequencing data analysis of finger millet.</title>
        <authorList>
            <person name="Hatakeyama M."/>
            <person name="Aluri S."/>
            <person name="Balachadran M.T."/>
            <person name="Sivarajan S.R."/>
            <person name="Poveda L."/>
            <person name="Shimizu-Inatsugi R."/>
            <person name="Schlapbach R."/>
            <person name="Sreeman S.M."/>
            <person name="Shimizu K.K."/>
        </authorList>
    </citation>
    <scope>NUCLEOTIDE SEQUENCE</scope>
</reference>
<reference evidence="4" key="1">
    <citation type="journal article" date="2018" name="DNA Res.">
        <title>Multiple hybrid de novo genome assembly of finger millet, an orphan allotetraploid crop.</title>
        <authorList>
            <person name="Hatakeyama M."/>
            <person name="Aluri S."/>
            <person name="Balachadran M.T."/>
            <person name="Sivarajan S.R."/>
            <person name="Patrignani A."/>
            <person name="Gruter S."/>
            <person name="Poveda L."/>
            <person name="Shimizu-Inatsugi R."/>
            <person name="Baeten J."/>
            <person name="Francoijs K.J."/>
            <person name="Nataraja K.N."/>
            <person name="Reddy Y.A.N."/>
            <person name="Phadnis S."/>
            <person name="Ravikumar R.L."/>
            <person name="Schlapbach R."/>
            <person name="Sreeman S.M."/>
            <person name="Shimizu K.K."/>
        </authorList>
    </citation>
    <scope>NUCLEOTIDE SEQUENCE</scope>
</reference>
<feature type="domain" description="Helicase associated" evidence="2">
    <location>
        <begin position="64"/>
        <end position="88"/>
    </location>
</feature>
<keyword evidence="5" id="KW-1185">Reference proteome</keyword>
<dbReference type="Gene3D" id="1.20.120.1080">
    <property type="match status" value="1"/>
</dbReference>
<protein>
    <submittedName>
        <fullName evidence="4">Uncharacterized protein</fullName>
    </submittedName>
</protein>
<comment type="caution">
    <text evidence="4">The sequence shown here is derived from an EMBL/GenBank/DDBJ whole genome shotgun (WGS) entry which is preliminary data.</text>
</comment>
<evidence type="ECO:0000256" key="1">
    <source>
        <dbReference type="ARBA" id="ARBA00022806"/>
    </source>
</evidence>
<feature type="domain" description="DEAD-box helicase OB fold" evidence="3">
    <location>
        <begin position="115"/>
        <end position="197"/>
    </location>
</feature>
<dbReference type="Proteomes" id="UP001054889">
    <property type="component" value="Unassembled WGS sequence"/>
</dbReference>
<keyword evidence="1" id="KW-0067">ATP-binding</keyword>
<dbReference type="InterPro" id="IPR048333">
    <property type="entry name" value="HA2_WH"/>
</dbReference>
<dbReference type="GO" id="GO:0004386">
    <property type="term" value="F:helicase activity"/>
    <property type="evidence" value="ECO:0007669"/>
    <property type="project" value="UniProtKB-KW"/>
</dbReference>
<dbReference type="AlphaFoldDB" id="A0AAV5D8C4"/>
<evidence type="ECO:0000259" key="3">
    <source>
        <dbReference type="Pfam" id="PF07717"/>
    </source>
</evidence>
<dbReference type="Pfam" id="PF04408">
    <property type="entry name" value="WHD_HA2"/>
    <property type="match status" value="1"/>
</dbReference>
<organism evidence="4 5">
    <name type="scientific">Eleusine coracana subsp. coracana</name>
    <dbReference type="NCBI Taxonomy" id="191504"/>
    <lineage>
        <taxon>Eukaryota</taxon>
        <taxon>Viridiplantae</taxon>
        <taxon>Streptophyta</taxon>
        <taxon>Embryophyta</taxon>
        <taxon>Tracheophyta</taxon>
        <taxon>Spermatophyta</taxon>
        <taxon>Magnoliopsida</taxon>
        <taxon>Liliopsida</taxon>
        <taxon>Poales</taxon>
        <taxon>Poaceae</taxon>
        <taxon>PACMAD clade</taxon>
        <taxon>Chloridoideae</taxon>
        <taxon>Cynodonteae</taxon>
        <taxon>Eleusininae</taxon>
        <taxon>Eleusine</taxon>
    </lineage>
</organism>